<dbReference type="EMBL" id="CP048852">
    <property type="protein sequence ID" value="QIW79447.1"/>
    <property type="molecule type" value="Genomic_DNA"/>
</dbReference>
<sequence>MKKLLTKASLVLFAVLFIFAANGAPANAETHAYDGKSPYYNDCASSGSTKKSSNLVNANNQVIGVVELKFSSTCKTAWAKITMNHTLTTGFEANAEITRNTDGRRYNCDSAGGNGKAVTGQKSCYTPMVYDLDPRTSYAFGKYSGPNLNVWATTGSY</sequence>
<reference evidence="2 3" key="1">
    <citation type="submission" date="2020-02" db="EMBL/GenBank/DDBJ databases">
        <title>Genome sequencing, annotation and comparative genomic analysis of Bacillus tequilensis EA-CB0015, an effective biological control agent against Pseudocercospora fijiensis in banana plants.</title>
        <authorList>
            <person name="Cuellar-Gaviria T.Z."/>
            <person name="Ju K.-S."/>
            <person name="Villegas-Escobar V."/>
        </authorList>
    </citation>
    <scope>NUCLEOTIDE SEQUENCE [LARGE SCALE GENOMIC DNA]</scope>
    <source>
        <strain evidence="2 3">EA-CB0015</strain>
    </source>
</reference>
<organism evidence="2 3">
    <name type="scientific">Bacillus tequilensis</name>
    <dbReference type="NCBI Taxonomy" id="227866"/>
    <lineage>
        <taxon>Bacteria</taxon>
        <taxon>Bacillati</taxon>
        <taxon>Bacillota</taxon>
        <taxon>Bacilli</taxon>
        <taxon>Bacillales</taxon>
        <taxon>Bacillaceae</taxon>
        <taxon>Bacillus</taxon>
    </lineage>
</organism>
<protein>
    <submittedName>
        <fullName evidence="2">YjfA family protein</fullName>
    </submittedName>
</protein>
<dbReference type="AlphaFoldDB" id="A0A6H0WIU1"/>
<accession>A0A6H0WIU1</accession>
<feature type="chain" id="PRO_5039473259" evidence="1">
    <location>
        <begin position="24"/>
        <end position="157"/>
    </location>
</feature>
<keyword evidence="3" id="KW-1185">Reference proteome</keyword>
<evidence type="ECO:0000256" key="1">
    <source>
        <dbReference type="SAM" id="SignalP"/>
    </source>
</evidence>
<dbReference type="Pfam" id="PF10901">
    <property type="entry name" value="DUF2690"/>
    <property type="match status" value="1"/>
</dbReference>
<evidence type="ECO:0000313" key="2">
    <source>
        <dbReference type="EMBL" id="QIW79447.1"/>
    </source>
</evidence>
<proteinExistence type="predicted"/>
<dbReference type="Proteomes" id="UP000501914">
    <property type="component" value="Chromosome"/>
</dbReference>
<dbReference type="KEGG" id="bteq:G4P54_06405"/>
<evidence type="ECO:0000313" key="3">
    <source>
        <dbReference type="Proteomes" id="UP000501914"/>
    </source>
</evidence>
<keyword evidence="1" id="KW-0732">Signal</keyword>
<name>A0A6H0WIU1_9BACI</name>
<feature type="signal peptide" evidence="1">
    <location>
        <begin position="1"/>
        <end position="23"/>
    </location>
</feature>
<dbReference type="InterPro" id="IPR021224">
    <property type="entry name" value="DUF2690"/>
</dbReference>
<gene>
    <name evidence="2" type="ORF">G4P54_06405</name>
</gene>
<dbReference type="RefSeq" id="WP_167872135.1">
    <property type="nucleotide sequence ID" value="NZ_CP048852.1"/>
</dbReference>